<keyword evidence="1" id="KW-0805">Transcription regulation</keyword>
<dbReference type="Proteomes" id="UP000589085">
    <property type="component" value="Unassembled WGS sequence"/>
</dbReference>
<dbReference type="PANTHER" id="PTHR30154:SF34">
    <property type="entry name" value="TRANSCRIPTIONAL REGULATOR AZLB"/>
    <property type="match status" value="1"/>
</dbReference>
<dbReference type="SUPFAM" id="SSF46785">
    <property type="entry name" value="Winged helix' DNA-binding domain"/>
    <property type="match status" value="1"/>
</dbReference>
<dbReference type="GO" id="GO:0043565">
    <property type="term" value="F:sequence-specific DNA binding"/>
    <property type="evidence" value="ECO:0007669"/>
    <property type="project" value="InterPro"/>
</dbReference>
<dbReference type="InterPro" id="IPR011008">
    <property type="entry name" value="Dimeric_a/b-barrel"/>
</dbReference>
<dbReference type="CDD" id="cd00090">
    <property type="entry name" value="HTH_ARSR"/>
    <property type="match status" value="1"/>
</dbReference>
<name>A0A7W4NPA4_9PROT</name>
<dbReference type="PROSITE" id="PS50956">
    <property type="entry name" value="HTH_ASNC_2"/>
    <property type="match status" value="1"/>
</dbReference>
<reference evidence="5 6" key="1">
    <citation type="submission" date="2020-04" db="EMBL/GenBank/DDBJ databases">
        <title>Description of novel Gluconacetobacter.</title>
        <authorList>
            <person name="Sombolestani A."/>
        </authorList>
    </citation>
    <scope>NUCLEOTIDE SEQUENCE [LARGE SCALE GENOMIC DNA]</scope>
    <source>
        <strain evidence="5 6">LMG 19747</strain>
    </source>
</reference>
<evidence type="ECO:0000256" key="1">
    <source>
        <dbReference type="ARBA" id="ARBA00023015"/>
    </source>
</evidence>
<dbReference type="PANTHER" id="PTHR30154">
    <property type="entry name" value="LEUCINE-RESPONSIVE REGULATORY PROTEIN"/>
    <property type="match status" value="1"/>
</dbReference>
<dbReference type="Pfam" id="PF13412">
    <property type="entry name" value="HTH_24"/>
    <property type="match status" value="1"/>
</dbReference>
<dbReference type="SMART" id="SM00344">
    <property type="entry name" value="HTH_ASNC"/>
    <property type="match status" value="1"/>
</dbReference>
<dbReference type="EMBL" id="JABEQJ010000020">
    <property type="protein sequence ID" value="MBB2161427.1"/>
    <property type="molecule type" value="Genomic_DNA"/>
</dbReference>
<dbReference type="InterPro" id="IPR019888">
    <property type="entry name" value="Tscrpt_reg_AsnC-like"/>
</dbReference>
<accession>A0A7W4NPA4</accession>
<dbReference type="GO" id="GO:0005829">
    <property type="term" value="C:cytosol"/>
    <property type="evidence" value="ECO:0007669"/>
    <property type="project" value="TreeGrafter"/>
</dbReference>
<dbReference type="SUPFAM" id="SSF54909">
    <property type="entry name" value="Dimeric alpha+beta barrel"/>
    <property type="match status" value="1"/>
</dbReference>
<dbReference type="GO" id="GO:0006355">
    <property type="term" value="P:regulation of DNA-templated transcription"/>
    <property type="evidence" value="ECO:0007669"/>
    <property type="project" value="UniProtKB-ARBA"/>
</dbReference>
<keyword evidence="3" id="KW-0804">Transcription</keyword>
<dbReference type="InterPro" id="IPR019885">
    <property type="entry name" value="Tscrpt_reg_HTH_AsnC-type_CS"/>
</dbReference>
<dbReference type="PROSITE" id="PS00519">
    <property type="entry name" value="HTH_ASNC_1"/>
    <property type="match status" value="1"/>
</dbReference>
<gene>
    <name evidence="5" type="ORF">HLH48_14815</name>
</gene>
<dbReference type="GO" id="GO:0043200">
    <property type="term" value="P:response to amino acid"/>
    <property type="evidence" value="ECO:0007669"/>
    <property type="project" value="TreeGrafter"/>
</dbReference>
<dbReference type="Gene3D" id="3.30.70.920">
    <property type="match status" value="1"/>
</dbReference>
<dbReference type="InterPro" id="IPR036388">
    <property type="entry name" value="WH-like_DNA-bd_sf"/>
</dbReference>
<evidence type="ECO:0000313" key="5">
    <source>
        <dbReference type="EMBL" id="MBB2161427.1"/>
    </source>
</evidence>
<dbReference type="InterPro" id="IPR019887">
    <property type="entry name" value="Tscrpt_reg_AsnC/Lrp_C"/>
</dbReference>
<sequence length="153" mass="17344">MDNFDRAILSALQEKGDISLTELSAIVNLSSSQCSRRLQRLREEGYIARVVAILNPEKVNLGVSSFIIVKLNSHSQEVEERFRRHMENLKEVLSCHYITGSLDFILMVQVRDLKAYREFLSHRLLSLSDIGSITSHIILGSVKNTTALPLNYV</sequence>
<keyword evidence="2" id="KW-0238">DNA-binding</keyword>
<organism evidence="5 6">
    <name type="scientific">Gluconacetobacter sacchari</name>
    <dbReference type="NCBI Taxonomy" id="92759"/>
    <lineage>
        <taxon>Bacteria</taxon>
        <taxon>Pseudomonadati</taxon>
        <taxon>Pseudomonadota</taxon>
        <taxon>Alphaproteobacteria</taxon>
        <taxon>Acetobacterales</taxon>
        <taxon>Acetobacteraceae</taxon>
        <taxon>Gluconacetobacter</taxon>
    </lineage>
</organism>
<dbReference type="InterPro" id="IPR000485">
    <property type="entry name" value="AsnC-type_HTH_dom"/>
</dbReference>
<evidence type="ECO:0000256" key="2">
    <source>
        <dbReference type="ARBA" id="ARBA00023125"/>
    </source>
</evidence>
<dbReference type="PRINTS" id="PR00033">
    <property type="entry name" value="HTHASNC"/>
</dbReference>
<dbReference type="RefSeq" id="WP_182998261.1">
    <property type="nucleotide sequence ID" value="NZ_JABEQJ010000020.1"/>
</dbReference>
<dbReference type="Pfam" id="PF01037">
    <property type="entry name" value="AsnC_trans_reg"/>
    <property type="match status" value="1"/>
</dbReference>
<evidence type="ECO:0000259" key="4">
    <source>
        <dbReference type="PROSITE" id="PS50956"/>
    </source>
</evidence>
<feature type="domain" description="HTH asnC-type" evidence="4">
    <location>
        <begin position="1"/>
        <end position="62"/>
    </location>
</feature>
<evidence type="ECO:0000313" key="6">
    <source>
        <dbReference type="Proteomes" id="UP000589085"/>
    </source>
</evidence>
<comment type="caution">
    <text evidence="5">The sequence shown here is derived from an EMBL/GenBank/DDBJ whole genome shotgun (WGS) entry which is preliminary data.</text>
</comment>
<dbReference type="Gene3D" id="1.10.10.10">
    <property type="entry name" value="Winged helix-like DNA-binding domain superfamily/Winged helix DNA-binding domain"/>
    <property type="match status" value="1"/>
</dbReference>
<evidence type="ECO:0000256" key="3">
    <source>
        <dbReference type="ARBA" id="ARBA00023163"/>
    </source>
</evidence>
<dbReference type="InterPro" id="IPR036390">
    <property type="entry name" value="WH_DNA-bd_sf"/>
</dbReference>
<dbReference type="InterPro" id="IPR011991">
    <property type="entry name" value="ArsR-like_HTH"/>
</dbReference>
<dbReference type="AlphaFoldDB" id="A0A7W4NPA4"/>
<protein>
    <submittedName>
        <fullName evidence="5">Lrp/AsnC family transcriptional regulator</fullName>
    </submittedName>
</protein>
<proteinExistence type="predicted"/>